<feature type="compositionally biased region" description="Acidic residues" evidence="3">
    <location>
        <begin position="25"/>
        <end position="41"/>
    </location>
</feature>
<protein>
    <submittedName>
        <fullName evidence="5">Hemolysin-type calcium-binding repeat-containing protein</fullName>
    </submittedName>
</protein>
<dbReference type="Gene3D" id="2.150.10.10">
    <property type="entry name" value="Serralysin-like metalloprotease, C-terminal"/>
    <property type="match status" value="4"/>
</dbReference>
<evidence type="ECO:0000313" key="5">
    <source>
        <dbReference type="EMBL" id="SEP08117.1"/>
    </source>
</evidence>
<dbReference type="PANTHER" id="PTHR38340:SF1">
    <property type="entry name" value="S-LAYER PROTEIN"/>
    <property type="match status" value="1"/>
</dbReference>
<evidence type="ECO:0000256" key="2">
    <source>
        <dbReference type="ARBA" id="ARBA00022525"/>
    </source>
</evidence>
<dbReference type="PANTHER" id="PTHR38340">
    <property type="entry name" value="S-LAYER PROTEIN"/>
    <property type="match status" value="1"/>
</dbReference>
<keyword evidence="4" id="KW-0732">Signal</keyword>
<feature type="signal peptide" evidence="4">
    <location>
        <begin position="1"/>
        <end position="17"/>
    </location>
</feature>
<dbReference type="AlphaFoldDB" id="A0A1H8UYQ8"/>
<sequence>MFYLAGLLGLMAMGAAAFVGTDSLDTEEADENDLPEPEGELTTDFQTEAGNGEAADGGTDSILPGTDEGETLGGGSGNDQINGYDGDDLLEGWADWDQLFGGAGDDTLDGGEGDDTLHGGDGDDLLAGGAGDDNIFGHFHDDTLFGGAGGDSLHGGMGDDLLDGGEGADALHGGYGDDTLLGGTGEDTLFGGPGDDLIVGAGDGEADYLNGGAGDDLLMAGSGDIVTSGEGADTITLHDRMSEAATVIDYDPDEDNLVLLMNEADVAPDLSLVPDADDPGTSHLLLDGVEIAAIRGGGDLSLADITLLPQDSPTAAIMRV</sequence>
<comment type="subcellular location">
    <subcellularLocation>
        <location evidence="1">Secreted</location>
    </subcellularLocation>
</comment>
<dbReference type="PRINTS" id="PR00313">
    <property type="entry name" value="CABNDNGRPT"/>
</dbReference>
<evidence type="ECO:0000313" key="6">
    <source>
        <dbReference type="Proteomes" id="UP000198893"/>
    </source>
</evidence>
<organism evidence="5 6">
    <name type="scientific">Salinihabitans flavidus</name>
    <dbReference type="NCBI Taxonomy" id="569882"/>
    <lineage>
        <taxon>Bacteria</taxon>
        <taxon>Pseudomonadati</taxon>
        <taxon>Pseudomonadota</taxon>
        <taxon>Alphaproteobacteria</taxon>
        <taxon>Rhodobacterales</taxon>
        <taxon>Roseobacteraceae</taxon>
        <taxon>Salinihabitans</taxon>
    </lineage>
</organism>
<dbReference type="PROSITE" id="PS00330">
    <property type="entry name" value="HEMOLYSIN_CALCIUM"/>
    <property type="match status" value="4"/>
</dbReference>
<evidence type="ECO:0000256" key="3">
    <source>
        <dbReference type="SAM" id="MobiDB-lite"/>
    </source>
</evidence>
<dbReference type="InterPro" id="IPR018511">
    <property type="entry name" value="Hemolysin-typ_Ca-bd_CS"/>
</dbReference>
<dbReference type="STRING" id="569882.SAMN04490248_12340"/>
<keyword evidence="6" id="KW-1185">Reference proteome</keyword>
<evidence type="ECO:0000256" key="1">
    <source>
        <dbReference type="ARBA" id="ARBA00004613"/>
    </source>
</evidence>
<dbReference type="InterPro" id="IPR011049">
    <property type="entry name" value="Serralysin-like_metalloprot_C"/>
</dbReference>
<reference evidence="5 6" key="1">
    <citation type="submission" date="2016-10" db="EMBL/GenBank/DDBJ databases">
        <authorList>
            <person name="de Groot N.N."/>
        </authorList>
    </citation>
    <scope>NUCLEOTIDE SEQUENCE [LARGE SCALE GENOMIC DNA]</scope>
    <source>
        <strain evidence="5 6">DSM 27842</strain>
    </source>
</reference>
<dbReference type="InterPro" id="IPR050557">
    <property type="entry name" value="RTX_toxin/Mannuronan_C5-epim"/>
</dbReference>
<dbReference type="Pfam" id="PF00353">
    <property type="entry name" value="HemolysinCabind"/>
    <property type="match status" value="4"/>
</dbReference>
<dbReference type="RefSeq" id="WP_093119879.1">
    <property type="nucleotide sequence ID" value="NZ_FODS01000023.1"/>
</dbReference>
<dbReference type="SUPFAM" id="SSF51120">
    <property type="entry name" value="beta-Roll"/>
    <property type="match status" value="1"/>
</dbReference>
<dbReference type="GO" id="GO:0005576">
    <property type="term" value="C:extracellular region"/>
    <property type="evidence" value="ECO:0007669"/>
    <property type="project" value="UniProtKB-SubCell"/>
</dbReference>
<dbReference type="Proteomes" id="UP000198893">
    <property type="component" value="Unassembled WGS sequence"/>
</dbReference>
<evidence type="ECO:0000256" key="4">
    <source>
        <dbReference type="SAM" id="SignalP"/>
    </source>
</evidence>
<name>A0A1H8UYQ8_9RHOB</name>
<keyword evidence="2" id="KW-0964">Secreted</keyword>
<feature type="region of interest" description="Disordered" evidence="3">
    <location>
        <begin position="25"/>
        <end position="83"/>
    </location>
</feature>
<proteinExistence type="predicted"/>
<dbReference type="GO" id="GO:0005509">
    <property type="term" value="F:calcium ion binding"/>
    <property type="evidence" value="ECO:0007669"/>
    <property type="project" value="InterPro"/>
</dbReference>
<dbReference type="InterPro" id="IPR001343">
    <property type="entry name" value="Hemolysn_Ca-bd"/>
</dbReference>
<feature type="chain" id="PRO_5011486126" evidence="4">
    <location>
        <begin position="18"/>
        <end position="320"/>
    </location>
</feature>
<accession>A0A1H8UYQ8</accession>
<dbReference type="EMBL" id="FODS01000023">
    <property type="protein sequence ID" value="SEP08117.1"/>
    <property type="molecule type" value="Genomic_DNA"/>
</dbReference>
<dbReference type="OrthoDB" id="7863760at2"/>
<gene>
    <name evidence="5" type="ORF">SAMN04490248_12340</name>
</gene>